<sequence length="284" mass="32096">MKAACIILTVIIFVAIMAVCVMVKFATDITVEDRKREFMPGNGGVYEVARSIGVFALSDNLTLPIADRFPYVAAIARNSSNSWSFACFGSLILIKWIVTSAHCRKPGATHRVLLLYNYVNNYTHTYPILFWRINEKYNGSNPSPRNDIAIAKLNLITHPYLSKSSVIDTNKVKELEATIWKTVSTMGREVYLTNNVDKFDVKITNPQKCFESYGVKMDDSLICVDLSDYEDCFIHEFGPIYSGDKLVGTLAMKPRDCDLKLAIFTNVSYYAHWILKITHTPLYG</sequence>
<keyword evidence="4" id="KW-1185">Reference proteome</keyword>
<gene>
    <name evidence="3" type="ORF">PARMNEM_LOCUS12828</name>
</gene>
<feature type="domain" description="Peptidase S1" evidence="2">
    <location>
        <begin position="51"/>
        <end position="279"/>
    </location>
</feature>
<evidence type="ECO:0000256" key="1">
    <source>
        <dbReference type="SAM" id="Phobius"/>
    </source>
</evidence>
<dbReference type="PROSITE" id="PS50240">
    <property type="entry name" value="TRYPSIN_DOM"/>
    <property type="match status" value="1"/>
</dbReference>
<dbReference type="Gene3D" id="2.40.10.10">
    <property type="entry name" value="Trypsin-like serine proteases"/>
    <property type="match status" value="2"/>
</dbReference>
<proteinExistence type="predicted"/>
<name>A0AAV1LF58_9NEOP</name>
<feature type="transmembrane region" description="Helical" evidence="1">
    <location>
        <begin position="6"/>
        <end position="26"/>
    </location>
</feature>
<keyword evidence="1" id="KW-0472">Membrane</keyword>
<evidence type="ECO:0000313" key="3">
    <source>
        <dbReference type="EMBL" id="CAK1592969.1"/>
    </source>
</evidence>
<dbReference type="SUPFAM" id="SSF50494">
    <property type="entry name" value="Trypsin-like serine proteases"/>
    <property type="match status" value="1"/>
</dbReference>
<dbReference type="SMART" id="SM00020">
    <property type="entry name" value="Tryp_SPc"/>
    <property type="match status" value="1"/>
</dbReference>
<dbReference type="InterPro" id="IPR009003">
    <property type="entry name" value="Peptidase_S1_PA"/>
</dbReference>
<dbReference type="InterPro" id="IPR051333">
    <property type="entry name" value="CLIP_Serine_Protease"/>
</dbReference>
<reference evidence="3 4" key="1">
    <citation type="submission" date="2023-11" db="EMBL/GenBank/DDBJ databases">
        <authorList>
            <person name="Hedman E."/>
            <person name="Englund M."/>
            <person name="Stromberg M."/>
            <person name="Nyberg Akerstrom W."/>
            <person name="Nylinder S."/>
            <person name="Jareborg N."/>
            <person name="Kallberg Y."/>
            <person name="Kronander E."/>
        </authorList>
    </citation>
    <scope>NUCLEOTIDE SEQUENCE [LARGE SCALE GENOMIC DNA]</scope>
</reference>
<organism evidence="3 4">
    <name type="scientific">Parnassius mnemosyne</name>
    <name type="common">clouded apollo</name>
    <dbReference type="NCBI Taxonomy" id="213953"/>
    <lineage>
        <taxon>Eukaryota</taxon>
        <taxon>Metazoa</taxon>
        <taxon>Ecdysozoa</taxon>
        <taxon>Arthropoda</taxon>
        <taxon>Hexapoda</taxon>
        <taxon>Insecta</taxon>
        <taxon>Pterygota</taxon>
        <taxon>Neoptera</taxon>
        <taxon>Endopterygota</taxon>
        <taxon>Lepidoptera</taxon>
        <taxon>Glossata</taxon>
        <taxon>Ditrysia</taxon>
        <taxon>Papilionoidea</taxon>
        <taxon>Papilionidae</taxon>
        <taxon>Parnassiinae</taxon>
        <taxon>Parnassini</taxon>
        <taxon>Parnassius</taxon>
        <taxon>Driopa</taxon>
    </lineage>
</organism>
<dbReference type="Pfam" id="PF00089">
    <property type="entry name" value="Trypsin"/>
    <property type="match status" value="1"/>
</dbReference>
<dbReference type="InterPro" id="IPR001254">
    <property type="entry name" value="Trypsin_dom"/>
</dbReference>
<dbReference type="PANTHER" id="PTHR24260:SF136">
    <property type="entry name" value="GH08193P-RELATED"/>
    <property type="match status" value="1"/>
</dbReference>
<evidence type="ECO:0000259" key="2">
    <source>
        <dbReference type="PROSITE" id="PS50240"/>
    </source>
</evidence>
<keyword evidence="1" id="KW-0812">Transmembrane</keyword>
<dbReference type="GO" id="GO:0006508">
    <property type="term" value="P:proteolysis"/>
    <property type="evidence" value="ECO:0007669"/>
    <property type="project" value="InterPro"/>
</dbReference>
<evidence type="ECO:0000313" key="4">
    <source>
        <dbReference type="Proteomes" id="UP001314205"/>
    </source>
</evidence>
<accession>A0AAV1LF58</accession>
<dbReference type="Proteomes" id="UP001314205">
    <property type="component" value="Unassembled WGS sequence"/>
</dbReference>
<dbReference type="GO" id="GO:0004252">
    <property type="term" value="F:serine-type endopeptidase activity"/>
    <property type="evidence" value="ECO:0007669"/>
    <property type="project" value="InterPro"/>
</dbReference>
<dbReference type="EMBL" id="CAVLGL010000088">
    <property type="protein sequence ID" value="CAK1592969.1"/>
    <property type="molecule type" value="Genomic_DNA"/>
</dbReference>
<comment type="caution">
    <text evidence="3">The sequence shown here is derived from an EMBL/GenBank/DDBJ whole genome shotgun (WGS) entry which is preliminary data.</text>
</comment>
<dbReference type="AlphaFoldDB" id="A0AAV1LF58"/>
<protein>
    <recommendedName>
        <fullName evidence="2">Peptidase S1 domain-containing protein</fullName>
    </recommendedName>
</protein>
<keyword evidence="1" id="KW-1133">Transmembrane helix</keyword>
<dbReference type="InterPro" id="IPR043504">
    <property type="entry name" value="Peptidase_S1_PA_chymotrypsin"/>
</dbReference>
<dbReference type="PANTHER" id="PTHR24260">
    <property type="match status" value="1"/>
</dbReference>